<dbReference type="PANTHER" id="PTHR30543:SF21">
    <property type="entry name" value="NAD(P)H-DEPENDENT FMN REDUCTASE LOT6"/>
    <property type="match status" value="1"/>
</dbReference>
<dbReference type="Pfam" id="PF03358">
    <property type="entry name" value="FMN_red"/>
    <property type="match status" value="1"/>
</dbReference>
<evidence type="ECO:0000313" key="3">
    <source>
        <dbReference type="Proteomes" id="UP000324927"/>
    </source>
</evidence>
<evidence type="ECO:0000259" key="1">
    <source>
        <dbReference type="Pfam" id="PF03358"/>
    </source>
</evidence>
<proteinExistence type="predicted"/>
<accession>A0A5A9GED7</accession>
<organism evidence="2 3">
    <name type="scientific">Azospirillum lipoferum</name>
    <dbReference type="NCBI Taxonomy" id="193"/>
    <lineage>
        <taxon>Bacteria</taxon>
        <taxon>Pseudomonadati</taxon>
        <taxon>Pseudomonadota</taxon>
        <taxon>Alphaproteobacteria</taxon>
        <taxon>Rhodospirillales</taxon>
        <taxon>Azospirillaceae</taxon>
        <taxon>Azospirillum</taxon>
    </lineage>
</organism>
<protein>
    <submittedName>
        <fullName evidence="2">NAD(P)H-dependent oxidoreductase</fullName>
    </submittedName>
</protein>
<dbReference type="SUPFAM" id="SSF52218">
    <property type="entry name" value="Flavoproteins"/>
    <property type="match status" value="1"/>
</dbReference>
<comment type="caution">
    <text evidence="2">The sequence shown here is derived from an EMBL/GenBank/DDBJ whole genome shotgun (WGS) entry which is preliminary data.</text>
</comment>
<dbReference type="EMBL" id="VTTN01000014">
    <property type="protein sequence ID" value="KAA0592813.1"/>
    <property type="molecule type" value="Genomic_DNA"/>
</dbReference>
<feature type="domain" description="NADPH-dependent FMN reductase-like" evidence="1">
    <location>
        <begin position="2"/>
        <end position="150"/>
    </location>
</feature>
<dbReference type="OrthoDB" id="9812295at2"/>
<dbReference type="GO" id="GO:0010181">
    <property type="term" value="F:FMN binding"/>
    <property type="evidence" value="ECO:0007669"/>
    <property type="project" value="TreeGrafter"/>
</dbReference>
<dbReference type="PANTHER" id="PTHR30543">
    <property type="entry name" value="CHROMATE REDUCTASE"/>
    <property type="match status" value="1"/>
</dbReference>
<dbReference type="GO" id="GO:0005829">
    <property type="term" value="C:cytosol"/>
    <property type="evidence" value="ECO:0007669"/>
    <property type="project" value="TreeGrafter"/>
</dbReference>
<dbReference type="InterPro" id="IPR050712">
    <property type="entry name" value="NAD(P)H-dep_reductase"/>
</dbReference>
<sequence>MSGSSRRGSVNQKLLDRVAAGARDAGALVTAVRLADYDMPIYDGDLEQERGVPDGARAFQAAVAEHDALLIATPEHNGGYTALLKNAVDWLSRPLADGRTGVSLLSGKTAALVSASPGVLGGIRSQTALRIVLEKLGVIVLPQSMALGGAYDAFDQDGRLKDPVTDGVVRNIGRDLARLVGRLG</sequence>
<dbReference type="InterPro" id="IPR029039">
    <property type="entry name" value="Flavoprotein-like_sf"/>
</dbReference>
<name>A0A5A9GED7_AZOLI</name>
<dbReference type="InterPro" id="IPR005025">
    <property type="entry name" value="FMN_Rdtase-like_dom"/>
</dbReference>
<evidence type="ECO:0000313" key="2">
    <source>
        <dbReference type="EMBL" id="KAA0592813.1"/>
    </source>
</evidence>
<gene>
    <name evidence="2" type="ORF">FZ942_26565</name>
</gene>
<dbReference type="GO" id="GO:0016491">
    <property type="term" value="F:oxidoreductase activity"/>
    <property type="evidence" value="ECO:0007669"/>
    <property type="project" value="InterPro"/>
</dbReference>
<keyword evidence="3" id="KW-1185">Reference proteome</keyword>
<dbReference type="Proteomes" id="UP000324927">
    <property type="component" value="Unassembled WGS sequence"/>
</dbReference>
<dbReference type="Gene3D" id="3.40.50.360">
    <property type="match status" value="1"/>
</dbReference>
<dbReference type="AlphaFoldDB" id="A0A5A9GED7"/>
<reference evidence="2 3" key="1">
    <citation type="submission" date="2019-08" db="EMBL/GenBank/DDBJ databases">
        <authorList>
            <person name="Grouzdev D."/>
            <person name="Tikhonova E."/>
            <person name="Kravchenko I."/>
        </authorList>
    </citation>
    <scope>NUCLEOTIDE SEQUENCE [LARGE SCALE GENOMIC DNA]</scope>
    <source>
        <strain evidence="2 3">59b</strain>
    </source>
</reference>